<dbReference type="EMBL" id="SRLO01000332">
    <property type="protein sequence ID" value="TNN60544.1"/>
    <property type="molecule type" value="Genomic_DNA"/>
</dbReference>
<evidence type="ECO:0000313" key="2">
    <source>
        <dbReference type="Proteomes" id="UP000314294"/>
    </source>
</evidence>
<proteinExistence type="predicted"/>
<accession>A0A4Z2H6V1</accession>
<dbReference type="AlphaFoldDB" id="A0A4Z2H6V1"/>
<keyword evidence="2" id="KW-1185">Reference proteome</keyword>
<gene>
    <name evidence="1" type="ORF">EYF80_029267</name>
</gene>
<protein>
    <submittedName>
        <fullName evidence="1">Uncharacterized protein</fullName>
    </submittedName>
</protein>
<reference evidence="1 2" key="1">
    <citation type="submission" date="2019-03" db="EMBL/GenBank/DDBJ databases">
        <title>First draft genome of Liparis tanakae, snailfish: a comprehensive survey of snailfish specific genes.</title>
        <authorList>
            <person name="Kim W."/>
            <person name="Song I."/>
            <person name="Jeong J.-H."/>
            <person name="Kim D."/>
            <person name="Kim S."/>
            <person name="Ryu S."/>
            <person name="Song J.Y."/>
            <person name="Lee S.K."/>
        </authorList>
    </citation>
    <scope>NUCLEOTIDE SEQUENCE [LARGE SCALE GENOMIC DNA]</scope>
    <source>
        <tissue evidence="1">Muscle</tissue>
    </source>
</reference>
<sequence>MSSTGNHHHLLLFLVSKHLSINKTISQFTLVMNTYSESVICKHCIPESLRGFAEIYYEGQHSKACSYDARRPF</sequence>
<organism evidence="1 2">
    <name type="scientific">Liparis tanakae</name>
    <name type="common">Tanaka's snailfish</name>
    <dbReference type="NCBI Taxonomy" id="230148"/>
    <lineage>
        <taxon>Eukaryota</taxon>
        <taxon>Metazoa</taxon>
        <taxon>Chordata</taxon>
        <taxon>Craniata</taxon>
        <taxon>Vertebrata</taxon>
        <taxon>Euteleostomi</taxon>
        <taxon>Actinopterygii</taxon>
        <taxon>Neopterygii</taxon>
        <taxon>Teleostei</taxon>
        <taxon>Neoteleostei</taxon>
        <taxon>Acanthomorphata</taxon>
        <taxon>Eupercaria</taxon>
        <taxon>Perciformes</taxon>
        <taxon>Cottioidei</taxon>
        <taxon>Cottales</taxon>
        <taxon>Liparidae</taxon>
        <taxon>Liparis</taxon>
    </lineage>
</organism>
<dbReference type="Proteomes" id="UP000314294">
    <property type="component" value="Unassembled WGS sequence"/>
</dbReference>
<name>A0A4Z2H6V1_9TELE</name>
<comment type="caution">
    <text evidence="1">The sequence shown here is derived from an EMBL/GenBank/DDBJ whole genome shotgun (WGS) entry which is preliminary data.</text>
</comment>
<evidence type="ECO:0000313" key="1">
    <source>
        <dbReference type="EMBL" id="TNN60544.1"/>
    </source>
</evidence>